<dbReference type="Gene3D" id="3.55.40.20">
    <property type="entry name" value="Iron/manganese superoxide dismutase, C-terminal domain"/>
    <property type="match status" value="1"/>
</dbReference>
<evidence type="ECO:0000259" key="5">
    <source>
        <dbReference type="Pfam" id="PF00081"/>
    </source>
</evidence>
<dbReference type="InterPro" id="IPR001189">
    <property type="entry name" value="Mn/Fe_SOD"/>
</dbReference>
<keyword evidence="8" id="KW-1185">Reference proteome</keyword>
<dbReference type="InterPro" id="IPR019831">
    <property type="entry name" value="Mn/Fe_SOD_N"/>
</dbReference>
<dbReference type="PRINTS" id="PR01703">
    <property type="entry name" value="MNSODISMTASE"/>
</dbReference>
<evidence type="ECO:0000313" key="8">
    <source>
        <dbReference type="Proteomes" id="UP000245468"/>
    </source>
</evidence>
<dbReference type="EC" id="1.15.1.1" evidence="2"/>
<evidence type="ECO:0000256" key="1">
    <source>
        <dbReference type="ARBA" id="ARBA00008714"/>
    </source>
</evidence>
<comment type="similarity">
    <text evidence="1">Belongs to the iron/manganese superoxide dismutase family.</text>
</comment>
<feature type="domain" description="Manganese/iron superoxide dismutase N-terminal" evidence="5">
    <location>
        <begin position="67"/>
        <end position="146"/>
    </location>
</feature>
<dbReference type="SUPFAM" id="SSF46609">
    <property type="entry name" value="Fe,Mn superoxide dismutase (SOD), N-terminal domain"/>
    <property type="match status" value="1"/>
</dbReference>
<dbReference type="InterPro" id="IPR036314">
    <property type="entry name" value="SOD_C_sf"/>
</dbReference>
<evidence type="ECO:0000256" key="3">
    <source>
        <dbReference type="ARBA" id="ARBA00022723"/>
    </source>
</evidence>
<dbReference type="Gene3D" id="1.10.287.990">
    <property type="entry name" value="Fe,Mn superoxide dismutase (SOD) domain"/>
    <property type="match status" value="1"/>
</dbReference>
<dbReference type="FunFam" id="3.55.40.20:FF:000004">
    <property type="entry name" value="Superoxide dismutase [Fe]"/>
    <property type="match status" value="1"/>
</dbReference>
<dbReference type="InterPro" id="IPR036324">
    <property type="entry name" value="Mn/Fe_SOD_N_sf"/>
</dbReference>
<evidence type="ECO:0000256" key="2">
    <source>
        <dbReference type="ARBA" id="ARBA00012682"/>
    </source>
</evidence>
<dbReference type="GO" id="GO:0004784">
    <property type="term" value="F:superoxide dismutase activity"/>
    <property type="evidence" value="ECO:0007669"/>
    <property type="project" value="UniProtKB-EC"/>
</dbReference>
<dbReference type="PANTHER" id="PTHR11404">
    <property type="entry name" value="SUPEROXIDE DISMUTASE 2"/>
    <property type="match status" value="1"/>
</dbReference>
<organism evidence="7 8">
    <name type="scientific">Aquirufa nivalisilvae</name>
    <dbReference type="NCBI Taxonomy" id="2516557"/>
    <lineage>
        <taxon>Bacteria</taxon>
        <taxon>Pseudomonadati</taxon>
        <taxon>Bacteroidota</taxon>
        <taxon>Cytophagia</taxon>
        <taxon>Cytophagales</taxon>
        <taxon>Flectobacillaceae</taxon>
        <taxon>Aquirufa</taxon>
    </lineage>
</organism>
<dbReference type="SUPFAM" id="SSF54719">
    <property type="entry name" value="Fe,Mn superoxide dismutase (SOD), C-terminal domain"/>
    <property type="match status" value="1"/>
</dbReference>
<reference evidence="8" key="1">
    <citation type="submission" date="2018-05" db="EMBL/GenBank/DDBJ databases">
        <title>Pseudarcicella sp. HME7025 Genome sequencing and assembly.</title>
        <authorList>
            <person name="Kim H."/>
            <person name="Kang H."/>
            <person name="Joh K."/>
        </authorList>
    </citation>
    <scope>NUCLEOTIDE SEQUENCE [LARGE SCALE GENOMIC DNA]</scope>
    <source>
        <strain evidence="8">HME7025</strain>
    </source>
</reference>
<dbReference type="KEGG" id="psez:HME7025_02576"/>
<accession>A0A2S2DYH6</accession>
<keyword evidence="3" id="KW-0479">Metal-binding</keyword>
<feature type="domain" description="Manganese/iron superoxide dismutase C-terminal" evidence="6">
    <location>
        <begin position="153"/>
        <end position="255"/>
    </location>
</feature>
<proteinExistence type="inferred from homology"/>
<protein>
    <recommendedName>
        <fullName evidence="2">superoxide dismutase</fullName>
        <ecNumber evidence="2">1.15.1.1</ecNumber>
    </recommendedName>
</protein>
<dbReference type="InterPro" id="IPR019832">
    <property type="entry name" value="Mn/Fe_SOD_C"/>
</dbReference>
<dbReference type="Pfam" id="PF02777">
    <property type="entry name" value="Sod_Fe_C"/>
    <property type="match status" value="1"/>
</dbReference>
<dbReference type="AlphaFoldDB" id="A0A2S2DYH6"/>
<evidence type="ECO:0000313" key="7">
    <source>
        <dbReference type="EMBL" id="AWL10416.1"/>
    </source>
</evidence>
<dbReference type="InterPro" id="IPR050265">
    <property type="entry name" value="Fe/Mn_Superoxide_Dismutase"/>
</dbReference>
<dbReference type="Proteomes" id="UP000245468">
    <property type="component" value="Chromosome"/>
</dbReference>
<dbReference type="EMBL" id="CP029346">
    <property type="protein sequence ID" value="AWL10416.1"/>
    <property type="molecule type" value="Genomic_DNA"/>
</dbReference>
<name>A0A2S2DYH6_9BACT</name>
<gene>
    <name evidence="7" type="ORF">HME7025_02576</name>
</gene>
<dbReference type="Pfam" id="PF00081">
    <property type="entry name" value="Sod_Fe_N"/>
    <property type="match status" value="1"/>
</dbReference>
<evidence type="ECO:0000259" key="6">
    <source>
        <dbReference type="Pfam" id="PF02777"/>
    </source>
</evidence>
<sequence>MLYFKNKRVYWMAHLKPPAWNLMDRSEFIQSAALWTAGSVSSINATSFNQNLVSNDMDKLVDAQGNYVLQSLPYQESFLEPYMDAETVHLHYTFHHGGAVKGANKDIQMIKKALDENNLETVDYWTKKLTLHFSSHILHSIFWTNLTNKKLSPTGDLLARIEKSFGSLDRMLALLAETSKNLDGNGWGILAYQPYSNSLVVLQCENHEKLTQWGCIPLLVIDVWEHAYYLKYKNKRADFVDTMFQIIDWDNVAQRLSSALKLTR</sequence>
<dbReference type="PROSITE" id="PS00088">
    <property type="entry name" value="SOD_MN"/>
    <property type="match status" value="1"/>
</dbReference>
<keyword evidence="4 7" id="KW-0560">Oxidoreductase</keyword>
<dbReference type="InterPro" id="IPR019833">
    <property type="entry name" value="Mn/Fe_SOD_BS"/>
</dbReference>
<dbReference type="PANTHER" id="PTHR11404:SF6">
    <property type="entry name" value="SUPEROXIDE DISMUTASE [MN], MITOCHONDRIAL"/>
    <property type="match status" value="1"/>
</dbReference>
<dbReference type="GO" id="GO:0046872">
    <property type="term" value="F:metal ion binding"/>
    <property type="evidence" value="ECO:0007669"/>
    <property type="project" value="UniProtKB-KW"/>
</dbReference>
<evidence type="ECO:0000256" key="4">
    <source>
        <dbReference type="ARBA" id="ARBA00023002"/>
    </source>
</evidence>